<dbReference type="InterPro" id="IPR027417">
    <property type="entry name" value="P-loop_NTPase"/>
</dbReference>
<keyword evidence="2" id="KW-0067">ATP-binding</keyword>
<keyword evidence="3" id="KW-1185">Reference proteome</keyword>
<dbReference type="Proteomes" id="UP001324287">
    <property type="component" value="Chromosome"/>
</dbReference>
<dbReference type="EMBL" id="CP141261">
    <property type="protein sequence ID" value="WRL62729.1"/>
    <property type="molecule type" value="Genomic_DNA"/>
</dbReference>
<dbReference type="RefSeq" id="WP_324274080.1">
    <property type="nucleotide sequence ID" value="NZ_CP141261.1"/>
</dbReference>
<evidence type="ECO:0000313" key="3">
    <source>
        <dbReference type="Proteomes" id="UP001324287"/>
    </source>
</evidence>
<dbReference type="SUPFAM" id="SSF52540">
    <property type="entry name" value="P-loop containing nucleoside triphosphate hydrolases"/>
    <property type="match status" value="1"/>
</dbReference>
<gene>
    <name evidence="2" type="ORF">U6N30_22825</name>
</gene>
<accession>A0ABZ1AW99</accession>
<evidence type="ECO:0000313" key="2">
    <source>
        <dbReference type="EMBL" id="WRL62729.1"/>
    </source>
</evidence>
<evidence type="ECO:0000259" key="1">
    <source>
        <dbReference type="Pfam" id="PF00005"/>
    </source>
</evidence>
<dbReference type="Gene3D" id="3.40.50.300">
    <property type="entry name" value="P-loop containing nucleotide triphosphate hydrolases"/>
    <property type="match status" value="1"/>
</dbReference>
<dbReference type="Pfam" id="PF00005">
    <property type="entry name" value="ABC_tran"/>
    <property type="match status" value="1"/>
</dbReference>
<proteinExistence type="predicted"/>
<dbReference type="GO" id="GO:0005524">
    <property type="term" value="F:ATP binding"/>
    <property type="evidence" value="ECO:0007669"/>
    <property type="project" value="UniProtKB-KW"/>
</dbReference>
<protein>
    <submittedName>
        <fullName evidence="2">ATP-binding cassette domain-containing protein</fullName>
    </submittedName>
</protein>
<keyword evidence="2" id="KW-0547">Nucleotide-binding</keyword>
<sequence>MSATLVARGLAAGHGPRVLFSGLDLVVAPGDVVGLVGVNGAGKSTLLRTLAGSWPPRPAPSS</sequence>
<reference evidence="2 3" key="1">
    <citation type="submission" date="2023-12" db="EMBL/GenBank/DDBJ databases">
        <title>Blastococcus brunescens sp. nov., an actonobacterium isolated from sandstone collected in sahara desert.</title>
        <authorList>
            <person name="Gtari M."/>
            <person name="Ghodhbane F."/>
        </authorList>
    </citation>
    <scope>NUCLEOTIDE SEQUENCE [LARGE SCALE GENOMIC DNA]</scope>
    <source>
        <strain evidence="2 3">BMG 8361</strain>
    </source>
</reference>
<feature type="domain" description="ABC transporter" evidence="1">
    <location>
        <begin position="22"/>
        <end position="56"/>
    </location>
</feature>
<organism evidence="2 3">
    <name type="scientific">Blastococcus brunescens</name>
    <dbReference type="NCBI Taxonomy" id="1564165"/>
    <lineage>
        <taxon>Bacteria</taxon>
        <taxon>Bacillati</taxon>
        <taxon>Actinomycetota</taxon>
        <taxon>Actinomycetes</taxon>
        <taxon>Geodermatophilales</taxon>
        <taxon>Geodermatophilaceae</taxon>
        <taxon>Blastococcus</taxon>
    </lineage>
</organism>
<name>A0ABZ1AW99_9ACTN</name>
<dbReference type="InterPro" id="IPR003439">
    <property type="entry name" value="ABC_transporter-like_ATP-bd"/>
</dbReference>